<gene>
    <name evidence="8" type="primary">hydin</name>
</gene>
<proteinExistence type="predicted"/>
<feature type="region of interest" description="Disordered" evidence="5">
    <location>
        <begin position="1"/>
        <end position="23"/>
    </location>
</feature>
<accession>A0A9Q9XDT8</accession>
<sequence length="4835" mass="538737">MPASNVQASHSNLRSSREKMPAGFKTKVVAPRNPKLVKREANSELIPSVYAREMCQTTEERLLNTYEMHPPRILELLDMSETTHHKFSSLDLDQAMFQPYPSEIVFQNYSPFKTYKVPLELRNSDKVPRLVKITEDDSLYFKVVSPLDASKKVAPGMASTFTILFTPQENKDYIHRLICVTEREKFEVPIRAIGPRAILDFPDSLHFQGCPVKCLSQRTLLVRNIGNSEAKFQLSTCSPFSVEPSIGTLDVGQSMQVTVEFLPKTTGDHIQVLLLHYHSGEDIQISLYGESADINVGLDKNNVMVEKTYISLASYKKVAIINKSDSIVHYQWKNFATEHEEERDKLRLSLELHQDEDDEMEQFLTENTDPSLRARLSLFSHTLQEGLMQTQQQLLSLTDQDIIMRPLKGEIWPNSTAEVNIVFKPQEARIYQQTVYCEITGRESRLPLCIQAEGVGPKLQFNFDFLDVGNIFIGSKQSYKLLLTNKGLIKGAYKLVKPSTMLGLCFSFNPSEGVIPPGACQTMEVHFSSDKLGVFSEELHFSVVGNPEPVIVTFRGCLIGPTFHFSVPELNFGDVSFGFPQTLTCRLSNTSVVPMSFGLRIPGDGTGQASITSTDQVAQLNRSEWGPGDKSERRLKEFILSPSSGTVRAMAEIDIQLTFCSNTVQDYNMALVLDVQSVGEEVLALPIKARCVVPDVVLKNPVLQFHDCFLSRPYEQSVELINDTDLPACYGLLPQVISPYEENPALLYSSPHARGVIQPYSTKQIPLVLQAKTVGSLEETAHIAILGRQDPPLELLLSCVGQGPSVSVTAAKLNFGCIPVLTDVTRTLQLSNDSPIPARFFAQMVKNRSHWCVDPPEGEIPPEQGLELKLIAHLNDTLPFQDELLLEIQDGQTFNIPVWAKGKGTTIVTDRPFAPNLDLGTHFSSVPCQYAFRITNRGRRTHQLLWTTEGFPQFPNRELLSPNKSRNKKSKSLQTSVQVFSLSPARLSLAPGHSAEMLLEGSSDIPKMVTEKLLCYAVVGRQYVRECIMSADVTCQFVSPAVDISSQQINFYVEKAPDVSLVPLYQRLVLKSLSSLNLSMELTLHEPFGLCDYDGDELYTTSKSLVLAVGAQKELWVRFNPMYRQDRVTRMVEDVLEFCYHSHPQQDRVVLRGEVHFPNLKFSSTTLDFGCILNNTKSRRKLTMTNCSPLCISYRWAFLVDPQHCHIGFFDETSRGTDGEAGGKRKESGEAQWELLEQKEADGKTDTNREADVIIPQLEEDELHPGSSNGQEQNRNYSTPRPLSTELGSKPISLTGHGHPSVGVKEVFDISSLYGELQPGDTKLVTFSFLGHADISTHVLALCEVEGGPTYEITLKGQASFVSYMLDTNDIDFGLQLFDHVEEAQITLKNTGKVGFDFSTLTGEQGLFAEQPLPGQPLIVPSKGHLEPYAEISLSVYYLPGIPEVFHKTFQLQVAFYEAENITVRGEGIFPRLCLDLPRDLNEEIYGALLNEAKDSVENENSREGVMSRLVTVKEEMPPEEDYIPTYDALLQMELERLLVKENAMAVQKQHQLVDQRGSGSTNNWLKKLCKLSLPEYTLDFGYVNIGSTVTHIVKITNTCPVAVSFRADRSSLAGTGFSTELDRVQNLPFCETETFELKFDARGANLGKIDAVMPIQVTKGPQVQVHLCAEVTMPSLTVSTDTLKFDTIQCGLCQVITVQLHNDGPVPCEWSIRQEERPKKIDKHIPLYLRRQAQLKQRPPPVVFELLPSDGTLYPGDRTNVQVKFSPAEGRAYIQRLVITVAQSTQKILLLAQGQGEEPQLEFSSLGLDFGSILPYSEGKVVEVVVRNPCPFPIEFYSLDFDKQYLEEEEILRMLKGYDAQNVLLLPPRAPGETLPPELLGFCKEHSSPEPKQDSVEGLEDEDKGETAALSEGETLSAKGQAKDNISAGTAVGDLEYDPVSRVVARHMGIDLSPEGKAALNRRGIAIVVHGAPLSGKTRTAVTLAKHYGAACVSVDEVVQEAVASGNSSAALRAREQCAKVAVVHAQKDVDEAAADMMATVGQGAGVLSVEAVAKHTAEGSLPSDPKVPPSSASTRNKTNITGHSQKNNSSARTASLTDGQVHRRLSVSASQNEELGLISCLLPDDVLVEILSERLQQSDCHCGVVIDGLETLYCHSPSKTLQIILKAFDNRRHIYVINLFNSYSVFKLREQDRFDQEQEESRQQELETLREEEMTPSEDWDTKAKHEDPLPLSEDLQQEMSSESDRQLLARFHLYEQSQPEIQHILQFWDRTQSLLLQPMASDAQETVDITNCPPPSAKKSKKEREKEKAEKEKLKVEAAEMKSPAPSQTQVSTDGGEGSEKIVVPHPIPYIWLSIKEKEQLDGFEIISSMKLPSHEEVLDGLGLGPKGPPIPPPIIFSIVPYPKMRSVPNTQLSNSCFTFLMPTSCEDLPEKKEADLRSEIVKEGMTITNTSNPGQGVPSEEPNPEYNQGLTSFRWIVPSNGAITLRIRFYSSVLGNFDQTFSFEVMGTKRCYQLYCRGTCAYPTISRDPKIVFARCKKSLRPESGLQKTYIIQSDLYEFGPLLCGKTRDRYKEAKYPENMDKFVIHNTSKIKAEIHFCFQHDTKATTFLLDPPNMTLEPNERKLLMVWAYPNTPKHVEDSLVCCIMGNPEPVVFCLSCIGVRPELELDRKLLQFDKTPPYRKETQSLCLRNNTLLPAAWRLRGLEILGDEFSVSQNKGIIMPHSDFRLHMYFIAKNPVKLKRAICLEVSDVENILGIVQHSENIQIIAEAYDIAVDITIPDDSDGSVDFGTIKVSEEVKRSIKLENKGKYDIAFKFTLVATEPGMPDLNSVFSITPQKGSLRPNNKPSTVQIIYHHNQEMSIRDSPILRCQVIEPSLDGGETINTIPIKVSVQALFSKYSVNPSNDINFGPLVYGSRKKQTLIVENRGSFEMRFTIRMCKNAPVPAQRRGLGSKKPSKDSYATKPPSASELRHTVQNETGISTQIHLTCGIFSLSPCFGVLVPGAQQVVTVDCKAEHVGSWEECLAIDITDRDPSDNPDGIPYKLIAEVCIPGIASTDIASIFEEHRVCKNSSMLQCEQYQDSMGVYVQDENKFVFNNVLVGHSAKAQFRLTNPGKVSCELSLVIKTVKTTTHNAEVFEVTPTKLCIPSHSHAFATITFSPVTMHTYHAVFEALLKGIASQASATKPKALVFDLMGEGNLPCITVLRPIQRTNRGQPVLQFKRLLVGRRQTLPLVIKNNGNVPAQVSIVLQCHLDVFTLKAAPGTVCRLASSQIESNPREETQLVHVASLILMAGQQAEFQVGFHPKVAQKFEACLKLMVKDNQYDQTVVQLVGEGYHDIIILDNIGSKVQQDSTESMSDLLNFGDCHVGRTYQETFTMTNPSSSKVLRFEWLPSGPQLSFSPQVGHLHADCSKVVTVNFCSEEPIVLNAQTIKCKLSSITFQQPVDQVPDWDDCHRTVKWMDVEKSPQQPTKRKVVATDPEPPHSVVENSSREMELIVNAICDYAKYQCDTGPIRFKDTMLYQTRVFHLQMENKGSVKLEYSWQVLMETYGKTACFEHGDGSGRTSRSSQGSRTPERPASSLQSVTSLLLGDPELPPFSIESDVGFISPGASQTFHIRFSPLEVAEFKASLICSISNLKDQQSPVITVSGRSLLPYCHFHLKDSDYLTGNRRNPEPHSPLTVDPNTRVIEFTSVGIGTSVRREFGVINPTNKPYSFIWRCEDFGKSSFSCLTPNKSIQPGKEVKVSFEYQVLNLDLVESFWTFLIPEHNLSLPFLLVGTANEPVVYIDRAHLNLGSLLLGFEAHQTVFVVNREDQPFHFMVQESSCHSEGYQDSLVLEPMEGIVPPKDKIPLVIRITPTREGDVAFNLVVTVRRKLQPLTMNVKGECYSMNAHVRYESPEGSITELSSNQIHPVDFKQVELNDKATCTFVVSNPGKFSLDVEYDLSGPAALQPHLQVEPKLDTVAVGGQSSCILTFCPQRKCVLKDLTFSVKVKNGPIFCCAVKGSAVAPDLEFSFLKHNFGRHFIYCVGMVPVTHTLVISNRSSREISLDCLFSNTPVLEVSFTPQVLSPGGFVEVLFSFYPRKATRYSEKVVFEMNMCAKQVVEILGQGVEMKIHLEDSAHKVVNFGALQTGQQSRKLIPLVNNSHASLTFSLRRHSDNLLLDSMILSVHPEGEVTLKEGGGRCVVELLFSPEQRMPPFTEELQLECLGAVRPLLVMKGCCQGVEVRLDTDYLQFGAVVQRCQATRRIIMQNTGDIGARFKWDVKSFAPDFIIFPAEGYITPGMEVSLEVTFAPTELNQDLRYDDLCCTIEGGKPLKLTLTGSCIVPTVATEVVNFVCQVRSQCIQSLALPNRINQRWTLKCVIEGEHWSGPPTLLIEPLQQNTYEITYKPLVMTADGERHEGSVFFSFPDGSGILYILHGTSEPPKAEGTITEEIKCKSHHTQTVFLHNWLPRPQRFRAVMELIKPDRSDGIVSLKGLEYIDVPAMDTKNYILSFFTYKEGQYNAKVTFKNETTGEYLFYNLNFKATAPGVISTIEMATRVRQMTSGSVEVENPLLLDVSFSAECQNADICVPPQFLVPAQSKVTLTFEYQPLCEGESTARLVIYATELGHFFYELQLKALPAPFEKPLYFRAPLGSKHSVIAKFTNFSRVKTEYICKTDNPNFTVEKNVKAAAGNQTGTDISVTVHFEPCQVGDIQSLLTISSDFGGEYVFPLYGTCTPPKAQGPLIISSGSSVSISFKNVFQQATTFSFQVDNPAFTVKGAETILPQKTQHIQVIFDSPPTGSRGPCHGKLTISCPRMEGHGQGIFWVYYLKGYCPELPSEKRTS</sequence>
<comment type="subcellular location">
    <subcellularLocation>
        <location evidence="1">Cell projection</location>
    </subcellularLocation>
    <subcellularLocation>
        <location evidence="2">Cytoplasm</location>
    </subcellularLocation>
</comment>
<evidence type="ECO:0000256" key="1">
    <source>
        <dbReference type="ARBA" id="ARBA00004316"/>
    </source>
</evidence>
<feature type="compositionally biased region" description="Basic and acidic residues" evidence="5">
    <location>
        <begin position="2305"/>
        <end position="2323"/>
    </location>
</feature>
<feature type="compositionally biased region" description="Basic and acidic residues" evidence="5">
    <location>
        <begin position="2198"/>
        <end position="2215"/>
    </location>
</feature>
<feature type="region of interest" description="Disordered" evidence="5">
    <location>
        <begin position="2198"/>
        <end position="2230"/>
    </location>
</feature>
<dbReference type="Proteomes" id="UP001155660">
    <property type="component" value="Chromosome B18"/>
</dbReference>
<feature type="domain" description="HYDIN/VesB/CFA65-like Ig-like" evidence="7">
    <location>
        <begin position="197"/>
        <end position="290"/>
    </location>
</feature>
<evidence type="ECO:0000256" key="2">
    <source>
        <dbReference type="ARBA" id="ARBA00004496"/>
    </source>
</evidence>
<keyword evidence="3" id="KW-0963">Cytoplasm</keyword>
<name>A0A9Q9XDT8_CYPCA</name>
<dbReference type="InterPro" id="IPR033768">
    <property type="entry name" value="Hydin_ADK"/>
</dbReference>
<dbReference type="CTD" id="54768"/>
<feature type="region of interest" description="Disordered" evidence="5">
    <location>
        <begin position="3562"/>
        <end position="3588"/>
    </location>
</feature>
<evidence type="ECO:0000256" key="5">
    <source>
        <dbReference type="SAM" id="MobiDB-lite"/>
    </source>
</evidence>
<dbReference type="OrthoDB" id="442692at2759"/>
<feature type="domain" description="HYDIN/VesB/CFA65-like Ig-like" evidence="7">
    <location>
        <begin position="457"/>
        <end position="557"/>
    </location>
</feature>
<dbReference type="GO" id="GO:1904158">
    <property type="term" value="P:axonemal central apparatus assembly"/>
    <property type="evidence" value="ECO:0007669"/>
    <property type="project" value="TreeGrafter"/>
</dbReference>
<feature type="compositionally biased region" description="Polar residues" evidence="5">
    <location>
        <begin position="1266"/>
        <end position="1282"/>
    </location>
</feature>
<feature type="region of interest" description="Disordered" evidence="5">
    <location>
        <begin position="2058"/>
        <end position="2099"/>
    </location>
</feature>
<feature type="region of interest" description="Disordered" evidence="5">
    <location>
        <begin position="2287"/>
        <end position="2343"/>
    </location>
</feature>
<feature type="domain" description="Hydin adenylate kinase-like" evidence="6">
    <location>
        <begin position="1967"/>
        <end position="2151"/>
    </location>
</feature>
<feature type="compositionally biased region" description="Basic and acidic residues" evidence="5">
    <location>
        <begin position="1884"/>
        <end position="1896"/>
    </location>
</feature>
<evidence type="ECO:0000259" key="7">
    <source>
        <dbReference type="Pfam" id="PF22544"/>
    </source>
</evidence>
<feature type="compositionally biased region" description="Polar residues" evidence="5">
    <location>
        <begin position="1"/>
        <end position="14"/>
    </location>
</feature>
<feature type="region of interest" description="Disordered" evidence="5">
    <location>
        <begin position="3473"/>
        <end position="3494"/>
    </location>
</feature>
<dbReference type="InterPro" id="IPR033305">
    <property type="entry name" value="Hydin-like"/>
</dbReference>
<evidence type="ECO:0000256" key="4">
    <source>
        <dbReference type="ARBA" id="ARBA00023273"/>
    </source>
</evidence>
<dbReference type="GO" id="GO:0005930">
    <property type="term" value="C:axoneme"/>
    <property type="evidence" value="ECO:0007669"/>
    <property type="project" value="TreeGrafter"/>
</dbReference>
<feature type="compositionally biased region" description="Low complexity" evidence="5">
    <location>
        <begin position="3568"/>
        <end position="3578"/>
    </location>
</feature>
<dbReference type="GeneID" id="109090251"/>
<evidence type="ECO:0000313" key="8">
    <source>
        <dbReference type="RefSeq" id="XP_042599989.1"/>
    </source>
</evidence>
<dbReference type="PANTHER" id="PTHR23053">
    <property type="entry name" value="DLEC1 DELETED IN LUNG AND ESOPHAGEAL CANCER 1"/>
    <property type="match status" value="1"/>
</dbReference>
<dbReference type="RefSeq" id="XP_042599989.1">
    <property type="nucleotide sequence ID" value="XM_042744055.1"/>
</dbReference>
<evidence type="ECO:0000259" key="6">
    <source>
        <dbReference type="Pfam" id="PF17213"/>
    </source>
</evidence>
<dbReference type="Pfam" id="PF17213">
    <property type="entry name" value="Hydin_ADK"/>
    <property type="match status" value="1"/>
</dbReference>
<feature type="domain" description="HYDIN/VesB/CFA65-like Ig-like" evidence="7">
    <location>
        <begin position="4233"/>
        <end position="4329"/>
    </location>
</feature>
<feature type="compositionally biased region" description="Polar residues" evidence="5">
    <location>
        <begin position="2072"/>
        <end position="2099"/>
    </location>
</feature>
<feature type="region of interest" description="Disordered" evidence="5">
    <location>
        <begin position="2949"/>
        <end position="2975"/>
    </location>
</feature>
<protein>
    <submittedName>
        <fullName evidence="8">Hydrocephalus-inducing protein homolog isoform X1</fullName>
    </submittedName>
</protein>
<evidence type="ECO:0000256" key="3">
    <source>
        <dbReference type="ARBA" id="ARBA00022490"/>
    </source>
</evidence>
<dbReference type="KEGG" id="ccar:109090251"/>
<dbReference type="PANTHER" id="PTHR23053:SF0">
    <property type="entry name" value="HYDROCEPHALUS-INDUCING PROTEIN HOMOLOG"/>
    <property type="match status" value="1"/>
</dbReference>
<reference evidence="8" key="1">
    <citation type="submission" date="2025-08" db="UniProtKB">
        <authorList>
            <consortium name="RefSeq"/>
        </authorList>
    </citation>
    <scope>IDENTIFICATION</scope>
    <source>
        <tissue evidence="8">Muscle</tissue>
    </source>
</reference>
<keyword evidence="4" id="KW-0966">Cell projection</keyword>
<dbReference type="Pfam" id="PF22544">
    <property type="entry name" value="HYDIN_VesB_CFA65-like_Ig"/>
    <property type="match status" value="3"/>
</dbReference>
<organism evidence="8">
    <name type="scientific">Cyprinus carpio</name>
    <name type="common">Common carp</name>
    <dbReference type="NCBI Taxonomy" id="7962"/>
    <lineage>
        <taxon>Eukaryota</taxon>
        <taxon>Metazoa</taxon>
        <taxon>Chordata</taxon>
        <taxon>Craniata</taxon>
        <taxon>Vertebrata</taxon>
        <taxon>Euteleostomi</taxon>
        <taxon>Actinopterygii</taxon>
        <taxon>Neopterygii</taxon>
        <taxon>Teleostei</taxon>
        <taxon>Ostariophysi</taxon>
        <taxon>Cypriniformes</taxon>
        <taxon>Cyprinidae</taxon>
        <taxon>Cyprininae</taxon>
        <taxon>Cyprinus</taxon>
    </lineage>
</organism>
<dbReference type="SMR" id="A0A9Q9XDT8"/>
<dbReference type="InterPro" id="IPR053879">
    <property type="entry name" value="HYDIN_VesB_CFA65-like_Ig"/>
</dbReference>
<feature type="region of interest" description="Disordered" evidence="5">
    <location>
        <begin position="1257"/>
        <end position="1296"/>
    </location>
</feature>
<dbReference type="GO" id="GO:0003341">
    <property type="term" value="P:cilium movement"/>
    <property type="evidence" value="ECO:0007669"/>
    <property type="project" value="TreeGrafter"/>
</dbReference>
<feature type="region of interest" description="Disordered" evidence="5">
    <location>
        <begin position="1883"/>
        <end position="1923"/>
    </location>
</feature>